<evidence type="ECO:0000256" key="4">
    <source>
        <dbReference type="ARBA" id="ARBA00022833"/>
    </source>
</evidence>
<evidence type="ECO:0000256" key="5">
    <source>
        <dbReference type="ARBA" id="ARBA00023015"/>
    </source>
</evidence>
<evidence type="ECO:0000256" key="8">
    <source>
        <dbReference type="PROSITE-ProRule" id="PRU00042"/>
    </source>
</evidence>
<keyword evidence="2" id="KW-0479">Metal-binding</keyword>
<dbReference type="EMBL" id="OX459120">
    <property type="protein sequence ID" value="CAI9098275.1"/>
    <property type="molecule type" value="Genomic_DNA"/>
</dbReference>
<feature type="region of interest" description="Disordered" evidence="9">
    <location>
        <begin position="210"/>
        <end position="229"/>
    </location>
</feature>
<dbReference type="SUPFAM" id="SSF57667">
    <property type="entry name" value="beta-beta-alpha zinc fingers"/>
    <property type="match status" value="1"/>
</dbReference>
<sequence length="327" mass="36628">MEQTRYWMWTKRKLDHFGSHPVFTSQNHHASSYGDSWEEQAFAEDAAGALGGSCVWPPRSYTCTFCRREFKSAQALGGHMNVHRRDRARLKQSPNPQNCTDHVLPHHSHTMQFPPPPICGTALLHNHSSKSSDHQPVRVSSSSSSPPTKVGLGLEEKLLNLNPPFFSSLILSEDYPNSKRNNIMSPPQTSWSNLVADKCFHGSDLTNTGDKNLKMSKSNIGGRANEGEEEEEEYVKADLSSVSTLNLLLCRTTTPDEDEDVFPSCNKRRKIDHETSSNDDNFLLMKSGPVERCKILPQSENMPKLLMSPNSISDLDLELRLGDPPKV</sequence>
<evidence type="ECO:0000256" key="9">
    <source>
        <dbReference type="SAM" id="MobiDB-lite"/>
    </source>
</evidence>
<feature type="compositionally biased region" description="Low complexity" evidence="9">
    <location>
        <begin position="140"/>
        <end position="149"/>
    </location>
</feature>
<proteinExistence type="predicted"/>
<dbReference type="PANTHER" id="PTHR45801:SF5">
    <property type="entry name" value="OS05G0286100 PROTEIN"/>
    <property type="match status" value="1"/>
</dbReference>
<name>A0AAV1CRS3_OLDCO</name>
<evidence type="ECO:0000313" key="11">
    <source>
        <dbReference type="EMBL" id="CAI9098275.1"/>
    </source>
</evidence>
<dbReference type="AlphaFoldDB" id="A0AAV1CRS3"/>
<keyword evidence="6" id="KW-0804">Transcription</keyword>
<keyword evidence="7" id="KW-0539">Nucleus</keyword>
<evidence type="ECO:0000313" key="12">
    <source>
        <dbReference type="Proteomes" id="UP001161247"/>
    </source>
</evidence>
<evidence type="ECO:0000256" key="6">
    <source>
        <dbReference type="ARBA" id="ARBA00023163"/>
    </source>
</evidence>
<dbReference type="Pfam" id="PF13912">
    <property type="entry name" value="zf-C2H2_6"/>
    <property type="match status" value="1"/>
</dbReference>
<gene>
    <name evidence="11" type="ORF">OLC1_LOCUS8531</name>
</gene>
<evidence type="ECO:0000256" key="7">
    <source>
        <dbReference type="ARBA" id="ARBA00023242"/>
    </source>
</evidence>
<keyword evidence="5" id="KW-0805">Transcription regulation</keyword>
<feature type="region of interest" description="Disordered" evidence="9">
    <location>
        <begin position="123"/>
        <end position="149"/>
    </location>
</feature>
<dbReference type="GO" id="GO:0008270">
    <property type="term" value="F:zinc ion binding"/>
    <property type="evidence" value="ECO:0007669"/>
    <property type="project" value="UniProtKB-KW"/>
</dbReference>
<accession>A0AAV1CRS3</accession>
<evidence type="ECO:0000256" key="1">
    <source>
        <dbReference type="ARBA" id="ARBA00004123"/>
    </source>
</evidence>
<comment type="subcellular location">
    <subcellularLocation>
        <location evidence="1">Nucleus</location>
    </subcellularLocation>
</comment>
<evidence type="ECO:0000259" key="10">
    <source>
        <dbReference type="PROSITE" id="PS50157"/>
    </source>
</evidence>
<reference evidence="11" key="1">
    <citation type="submission" date="2023-03" db="EMBL/GenBank/DDBJ databases">
        <authorList>
            <person name="Julca I."/>
        </authorList>
    </citation>
    <scope>NUCLEOTIDE SEQUENCE</scope>
</reference>
<keyword evidence="12" id="KW-1185">Reference proteome</keyword>
<evidence type="ECO:0000256" key="3">
    <source>
        <dbReference type="ARBA" id="ARBA00022771"/>
    </source>
</evidence>
<keyword evidence="4" id="KW-0862">Zinc</keyword>
<dbReference type="SMART" id="SM00355">
    <property type="entry name" value="ZnF_C2H2"/>
    <property type="match status" value="1"/>
</dbReference>
<dbReference type="PANTHER" id="PTHR45801">
    <property type="entry name" value="OS07G0101800 PROTEIN"/>
    <property type="match status" value="1"/>
</dbReference>
<evidence type="ECO:0000256" key="2">
    <source>
        <dbReference type="ARBA" id="ARBA00022723"/>
    </source>
</evidence>
<keyword evidence="3 8" id="KW-0863">Zinc-finger</keyword>
<feature type="compositionally biased region" description="Polar residues" evidence="9">
    <location>
        <begin position="210"/>
        <end position="219"/>
    </location>
</feature>
<dbReference type="InterPro" id="IPR036236">
    <property type="entry name" value="Znf_C2H2_sf"/>
</dbReference>
<dbReference type="GO" id="GO:0005634">
    <property type="term" value="C:nucleus"/>
    <property type="evidence" value="ECO:0007669"/>
    <property type="project" value="UniProtKB-SubCell"/>
</dbReference>
<protein>
    <submittedName>
        <fullName evidence="11">OLC1v1034894C1</fullName>
    </submittedName>
</protein>
<dbReference type="InterPro" id="IPR052426">
    <property type="entry name" value="Plant_dev_regulator"/>
</dbReference>
<dbReference type="InterPro" id="IPR013087">
    <property type="entry name" value="Znf_C2H2_type"/>
</dbReference>
<dbReference type="PROSITE" id="PS50157">
    <property type="entry name" value="ZINC_FINGER_C2H2_2"/>
    <property type="match status" value="1"/>
</dbReference>
<dbReference type="Proteomes" id="UP001161247">
    <property type="component" value="Chromosome 3"/>
</dbReference>
<organism evidence="11 12">
    <name type="scientific">Oldenlandia corymbosa var. corymbosa</name>
    <dbReference type="NCBI Taxonomy" id="529605"/>
    <lineage>
        <taxon>Eukaryota</taxon>
        <taxon>Viridiplantae</taxon>
        <taxon>Streptophyta</taxon>
        <taxon>Embryophyta</taxon>
        <taxon>Tracheophyta</taxon>
        <taxon>Spermatophyta</taxon>
        <taxon>Magnoliopsida</taxon>
        <taxon>eudicotyledons</taxon>
        <taxon>Gunneridae</taxon>
        <taxon>Pentapetalae</taxon>
        <taxon>asterids</taxon>
        <taxon>lamiids</taxon>
        <taxon>Gentianales</taxon>
        <taxon>Rubiaceae</taxon>
        <taxon>Rubioideae</taxon>
        <taxon>Spermacoceae</taxon>
        <taxon>Hedyotis-Oldenlandia complex</taxon>
        <taxon>Oldenlandia</taxon>
    </lineage>
</organism>
<dbReference type="PROSITE" id="PS00028">
    <property type="entry name" value="ZINC_FINGER_C2H2_1"/>
    <property type="match status" value="1"/>
</dbReference>
<feature type="domain" description="C2H2-type" evidence="10">
    <location>
        <begin position="61"/>
        <end position="88"/>
    </location>
</feature>